<dbReference type="Proteomes" id="UP000444721">
    <property type="component" value="Unassembled WGS sequence"/>
</dbReference>
<keyword evidence="1" id="KW-1133">Transmembrane helix</keyword>
<dbReference type="VEuPathDB" id="AmoebaDB:NfTy_005730"/>
<proteinExistence type="predicted"/>
<evidence type="ECO:0000313" key="3">
    <source>
        <dbReference type="Proteomes" id="UP000444721"/>
    </source>
</evidence>
<feature type="transmembrane region" description="Helical" evidence="1">
    <location>
        <begin position="281"/>
        <end position="302"/>
    </location>
</feature>
<keyword evidence="1" id="KW-0812">Transmembrane</keyword>
<keyword evidence="1" id="KW-0472">Membrane</keyword>
<feature type="transmembrane region" description="Helical" evidence="1">
    <location>
        <begin position="34"/>
        <end position="54"/>
    </location>
</feature>
<protein>
    <submittedName>
        <fullName evidence="2">Uncharacterized protein</fullName>
    </submittedName>
</protein>
<dbReference type="OrthoDB" id="10395624at2759"/>
<name>A0A6A5CEG6_NAEFO</name>
<gene>
    <name evidence="2" type="ORF">FDP41_007803</name>
</gene>
<comment type="caution">
    <text evidence="2">The sequence shown here is derived from an EMBL/GenBank/DDBJ whole genome shotgun (WGS) entry which is preliminary data.</text>
</comment>
<evidence type="ECO:0000256" key="1">
    <source>
        <dbReference type="SAM" id="Phobius"/>
    </source>
</evidence>
<organism evidence="2 3">
    <name type="scientific">Naegleria fowleri</name>
    <name type="common">Brain eating amoeba</name>
    <dbReference type="NCBI Taxonomy" id="5763"/>
    <lineage>
        <taxon>Eukaryota</taxon>
        <taxon>Discoba</taxon>
        <taxon>Heterolobosea</taxon>
        <taxon>Tetramitia</taxon>
        <taxon>Eutetramitia</taxon>
        <taxon>Vahlkampfiidae</taxon>
        <taxon>Naegleria</taxon>
    </lineage>
</organism>
<dbReference type="EMBL" id="VFQX01000004">
    <property type="protein sequence ID" value="KAF0983888.1"/>
    <property type="molecule type" value="Genomic_DNA"/>
</dbReference>
<feature type="transmembrane region" description="Helical" evidence="1">
    <location>
        <begin position="113"/>
        <end position="133"/>
    </location>
</feature>
<sequence length="325" mass="37176">MAKQACCSFPFLKHRIASDPTTTTIHPVKYCAKYSIVFFLKMLFNGVQWMGWLWAVTISEQVSLLLNLVEWRDLLVMFSITCNEILCSQLFGRLLLVLEKKLWTFNTNEQQDYWIGIYKGMLGCVASGIMFDFVDRAASKYFQKVMFSDVSVLVLRCLFVFTLDRAVYAGVIFFLNQLEYISRIKEMHQEHPSCKNAETTTMITNNNHTNSNITTIRDSFKSPLFNEFLTSYSFSTNIEGASIAGYSAILYNLSTELGIYISNHLGTPNTVWIQSGVSSPLVLIFTAFAMVLSMMELTLFCISKRLLLYVTTTCCWLNRRANDHS</sequence>
<dbReference type="VEuPathDB" id="AmoebaDB:NF0018400"/>
<reference evidence="2 3" key="1">
    <citation type="journal article" date="2019" name="Sci. Rep.">
        <title>Nanopore sequencing improves the draft genome of the human pathogenic amoeba Naegleria fowleri.</title>
        <authorList>
            <person name="Liechti N."/>
            <person name="Schurch N."/>
            <person name="Bruggmann R."/>
            <person name="Wittwer M."/>
        </authorList>
    </citation>
    <scope>NUCLEOTIDE SEQUENCE [LARGE SCALE GENOMIC DNA]</scope>
    <source>
        <strain evidence="2 3">ATCC 30894</strain>
    </source>
</reference>
<dbReference type="AlphaFoldDB" id="A0A6A5CEG6"/>
<evidence type="ECO:0000313" key="2">
    <source>
        <dbReference type="EMBL" id="KAF0983888.1"/>
    </source>
</evidence>
<feature type="transmembrane region" description="Helical" evidence="1">
    <location>
        <begin position="153"/>
        <end position="175"/>
    </location>
</feature>
<dbReference type="VEuPathDB" id="AmoebaDB:FDP41_007803"/>
<dbReference type="GeneID" id="68115021"/>
<dbReference type="RefSeq" id="XP_044568601.1">
    <property type="nucleotide sequence ID" value="XM_044711588.1"/>
</dbReference>
<keyword evidence="3" id="KW-1185">Reference proteome</keyword>
<accession>A0A6A5CEG6</accession>